<dbReference type="GO" id="GO:1902975">
    <property type="term" value="P:mitotic DNA replication initiation"/>
    <property type="evidence" value="ECO:0007669"/>
    <property type="project" value="TreeGrafter"/>
</dbReference>
<dbReference type="AlphaFoldDB" id="A0AAP0RQU2"/>
<dbReference type="InterPro" id="IPR010492">
    <property type="entry name" value="GINS_Psf3"/>
</dbReference>
<keyword evidence="8" id="KW-1185">Reference proteome</keyword>
<evidence type="ECO:0000256" key="3">
    <source>
        <dbReference type="ARBA" id="ARBA00022705"/>
    </source>
</evidence>
<dbReference type="GO" id="GO:0000811">
    <property type="term" value="C:GINS complex"/>
    <property type="evidence" value="ECO:0007669"/>
    <property type="project" value="TreeGrafter"/>
</dbReference>
<keyword evidence="3" id="KW-0235">DNA replication</keyword>
<reference evidence="7 8" key="1">
    <citation type="journal article" date="2024" name="Plant J.">
        <title>Genome sequences and population genomics reveal climatic adaptation and genomic divergence between two closely related sweetgum species.</title>
        <authorList>
            <person name="Xu W.Q."/>
            <person name="Ren C.Q."/>
            <person name="Zhang X.Y."/>
            <person name="Comes H.P."/>
            <person name="Liu X.H."/>
            <person name="Li Y.G."/>
            <person name="Kettle C.J."/>
            <person name="Jalonen R."/>
            <person name="Gaisberger H."/>
            <person name="Ma Y.Z."/>
            <person name="Qiu Y.X."/>
        </authorList>
    </citation>
    <scope>NUCLEOTIDE SEQUENCE [LARGE SCALE GENOMIC DNA]</scope>
    <source>
        <strain evidence="7">Hangzhou</strain>
    </source>
</reference>
<evidence type="ECO:0000259" key="6">
    <source>
        <dbReference type="Pfam" id="PF22466"/>
    </source>
</evidence>
<evidence type="ECO:0000256" key="4">
    <source>
        <dbReference type="ARBA" id="ARBA00023242"/>
    </source>
</evidence>
<dbReference type="Proteomes" id="UP001415857">
    <property type="component" value="Unassembled WGS sequence"/>
</dbReference>
<evidence type="ECO:0000256" key="2">
    <source>
        <dbReference type="ARBA" id="ARBA00006343"/>
    </source>
</evidence>
<sequence length="186" mass="20776">MGHYYDIDDILIEEELVSVVFQKAANGVGILDPGAETSTVEQGSKVELPFWLAHELHLRQAVSVNVPACFDQKTRKEIQADAACVDLRNRCAYFYELGCKIAPLVGDKTIGALLLYAFKSRYKDVLIKAHTAAFSLAPKFMTLLTNEETNLYEAAQSSMAAFKRWRMGGARFQRAAVLGKKRRPDD</sequence>
<dbReference type="Pfam" id="PF05916">
    <property type="entry name" value="Sld5"/>
    <property type="match status" value="1"/>
</dbReference>
<dbReference type="PANTHER" id="PTHR22768">
    <property type="entry name" value="DNA REPLICATION COMPLEX GINS PROTEIN PSF3"/>
    <property type="match status" value="1"/>
</dbReference>
<evidence type="ECO:0000313" key="7">
    <source>
        <dbReference type="EMBL" id="KAK9282600.1"/>
    </source>
</evidence>
<name>A0AAP0RQU2_LIQFO</name>
<dbReference type="InterPro" id="IPR021151">
    <property type="entry name" value="GINS_A"/>
</dbReference>
<dbReference type="CDD" id="cd21693">
    <property type="entry name" value="GINS_B_Psf3"/>
    <property type="match status" value="1"/>
</dbReference>
<evidence type="ECO:0000256" key="1">
    <source>
        <dbReference type="ARBA" id="ARBA00004123"/>
    </source>
</evidence>
<comment type="caution">
    <text evidence="7">The sequence shown here is derived from an EMBL/GenBank/DDBJ whole genome shotgun (WGS) entry which is preliminary data.</text>
</comment>
<dbReference type="PANTHER" id="PTHR22768:SF0">
    <property type="entry name" value="DNA REPLICATION COMPLEX GINS PROTEIN PSF3"/>
    <property type="match status" value="1"/>
</dbReference>
<dbReference type="EMBL" id="JBBPBK010000006">
    <property type="protein sequence ID" value="KAK9282600.1"/>
    <property type="molecule type" value="Genomic_DNA"/>
</dbReference>
<dbReference type="CDD" id="cd11713">
    <property type="entry name" value="GINS_A_psf3"/>
    <property type="match status" value="1"/>
</dbReference>
<evidence type="ECO:0000259" key="5">
    <source>
        <dbReference type="Pfam" id="PF05916"/>
    </source>
</evidence>
<comment type="similarity">
    <text evidence="2">Belongs to the GINS3/PSF3 family.</text>
</comment>
<gene>
    <name evidence="7" type="ORF">L1049_010817</name>
</gene>
<protein>
    <recommendedName>
        <fullName evidence="9">GINS subunit domain-containing protein</fullName>
    </recommendedName>
</protein>
<evidence type="ECO:0008006" key="9">
    <source>
        <dbReference type="Google" id="ProtNLM"/>
    </source>
</evidence>
<dbReference type="Pfam" id="PF22466">
    <property type="entry name" value="PSF3_N"/>
    <property type="match status" value="1"/>
</dbReference>
<evidence type="ECO:0000313" key="8">
    <source>
        <dbReference type="Proteomes" id="UP001415857"/>
    </source>
</evidence>
<accession>A0AAP0RQU2</accession>
<dbReference type="SUPFAM" id="SSF158573">
    <property type="entry name" value="GINS helical bundle-like"/>
    <property type="match status" value="1"/>
</dbReference>
<proteinExistence type="inferred from homology"/>
<feature type="domain" description="GINS subunit" evidence="5">
    <location>
        <begin position="70"/>
        <end position="166"/>
    </location>
</feature>
<feature type="domain" description="DNA replication complex GINS protein PSF3 N-terminal" evidence="6">
    <location>
        <begin position="5"/>
        <end position="56"/>
    </location>
</feature>
<keyword evidence="4" id="KW-0539">Nucleus</keyword>
<dbReference type="SUPFAM" id="SSF160059">
    <property type="entry name" value="PriA/YqbF domain"/>
    <property type="match status" value="1"/>
</dbReference>
<comment type="subcellular location">
    <subcellularLocation>
        <location evidence="1">Nucleus</location>
    </subcellularLocation>
</comment>
<dbReference type="InterPro" id="IPR036224">
    <property type="entry name" value="GINS_bundle-like_dom_sf"/>
</dbReference>
<organism evidence="7 8">
    <name type="scientific">Liquidambar formosana</name>
    <name type="common">Formosan gum</name>
    <dbReference type="NCBI Taxonomy" id="63359"/>
    <lineage>
        <taxon>Eukaryota</taxon>
        <taxon>Viridiplantae</taxon>
        <taxon>Streptophyta</taxon>
        <taxon>Embryophyta</taxon>
        <taxon>Tracheophyta</taxon>
        <taxon>Spermatophyta</taxon>
        <taxon>Magnoliopsida</taxon>
        <taxon>eudicotyledons</taxon>
        <taxon>Gunneridae</taxon>
        <taxon>Pentapetalae</taxon>
        <taxon>Saxifragales</taxon>
        <taxon>Altingiaceae</taxon>
        <taxon>Liquidambar</taxon>
    </lineage>
</organism>
<dbReference type="InterPro" id="IPR038437">
    <property type="entry name" value="GINS_Psf3_sf"/>
</dbReference>
<dbReference type="InterPro" id="IPR055221">
    <property type="entry name" value="PSF3_N"/>
</dbReference>
<dbReference type="Gene3D" id="1.20.58.2050">
    <property type="match status" value="1"/>
</dbReference>